<evidence type="ECO:0000259" key="5">
    <source>
        <dbReference type="Pfam" id="PF25973"/>
    </source>
</evidence>
<dbReference type="GO" id="GO:0015562">
    <property type="term" value="F:efflux transmembrane transporter activity"/>
    <property type="evidence" value="ECO:0007669"/>
    <property type="project" value="TreeGrafter"/>
</dbReference>
<dbReference type="Gene3D" id="2.40.30.170">
    <property type="match status" value="1"/>
</dbReference>
<sequence>MNDSIEPVAPPPAAEAVTSATPATPAASAASATPAAPNTPTANATVPPTAHDTTRDAARDVPPSRGARKLAVPLAAVALAAALLALGIVPRIDARAAQRAQVAAQQALPVSVVVPGAAPADQTLTLPGSVAPYADASIYARTSGYVAHWSADLGTHVKAGQTLAQISAPDLDAQLRQARADEASAQANYDYAKSTAQRWQDMLNTQSVSQQDTDTKVADMNAKRAMLASAQANVAHLAELVSYESVTAPFDGVITARNVDVGTLVTAGGTPGSPGLSGELFHLEQTDTLRVFVDVPQDSAAGVSTGTPVYLTTPQYPGRRLAARVARSAGAIDPVTRTLRVEIDVDNRDGALMPGAYAQAHLAVPSAAPALDLPVSALLFRPNGVTVATVGANGRTALKTVQIGRDFGTRVEIVAGLSATDRVIDNPGDAITAGEAVKVVSTARAAVPVVGSSASSPSSPHAAQPTQPPYGAAARDMPLPRAAGTASAASTPAAASARG</sequence>
<comment type="caution">
    <text evidence="6">The sequence shown here is derived from an EMBL/GenBank/DDBJ whole genome shotgun (WGS) entry which is preliminary data.</text>
</comment>
<feature type="domain" description="Multidrug resistance protein MdtA-like C-terminal permuted SH3" evidence="4">
    <location>
        <begin position="373"/>
        <end position="424"/>
    </location>
</feature>
<feature type="domain" description="CusB-like beta-barrel" evidence="3">
    <location>
        <begin position="293"/>
        <end position="363"/>
    </location>
</feature>
<dbReference type="GO" id="GO:1990281">
    <property type="term" value="C:efflux pump complex"/>
    <property type="evidence" value="ECO:0007669"/>
    <property type="project" value="TreeGrafter"/>
</dbReference>
<organism evidence="6 7">
    <name type="scientific">Burkholderia cepacia</name>
    <name type="common">Pseudomonas cepacia</name>
    <dbReference type="NCBI Taxonomy" id="292"/>
    <lineage>
        <taxon>Bacteria</taxon>
        <taxon>Pseudomonadati</taxon>
        <taxon>Pseudomonadota</taxon>
        <taxon>Betaproteobacteria</taxon>
        <taxon>Burkholderiales</taxon>
        <taxon>Burkholderiaceae</taxon>
        <taxon>Burkholderia</taxon>
        <taxon>Burkholderia cepacia complex</taxon>
    </lineage>
</organism>
<dbReference type="InterPro" id="IPR006143">
    <property type="entry name" value="RND_pump_MFP"/>
</dbReference>
<dbReference type="SUPFAM" id="SSF111369">
    <property type="entry name" value="HlyD-like secretion proteins"/>
    <property type="match status" value="1"/>
</dbReference>
<dbReference type="PANTHER" id="PTHR30469:SF37">
    <property type="entry name" value="RAGD PROTEIN"/>
    <property type="match status" value="1"/>
</dbReference>
<feature type="region of interest" description="Disordered" evidence="2">
    <location>
        <begin position="1"/>
        <end position="64"/>
    </location>
</feature>
<proteinExistence type="inferred from homology"/>
<gene>
    <name evidence="6" type="ORF">DM43_4954</name>
</gene>
<name>A0AA89CGK3_BURCE</name>
<dbReference type="Gene3D" id="2.40.50.100">
    <property type="match status" value="1"/>
</dbReference>
<evidence type="ECO:0000256" key="2">
    <source>
        <dbReference type="SAM" id="MobiDB-lite"/>
    </source>
</evidence>
<dbReference type="Gene3D" id="1.10.287.470">
    <property type="entry name" value="Helix hairpin bin"/>
    <property type="match status" value="1"/>
</dbReference>
<dbReference type="Pfam" id="PF25973">
    <property type="entry name" value="BSH_CzcB"/>
    <property type="match status" value="1"/>
</dbReference>
<dbReference type="RefSeq" id="WP_034209373.1">
    <property type="nucleotide sequence ID" value="NZ_KN150856.1"/>
</dbReference>
<evidence type="ECO:0000259" key="4">
    <source>
        <dbReference type="Pfam" id="PF25967"/>
    </source>
</evidence>
<dbReference type="InterPro" id="IPR058647">
    <property type="entry name" value="BSH_CzcB-like"/>
</dbReference>
<dbReference type="AlphaFoldDB" id="A0AA89CGK3"/>
<reference evidence="6 7" key="1">
    <citation type="submission" date="2014-06" db="EMBL/GenBank/DDBJ databases">
        <authorList>
            <person name="Bishop-Lilly K.A."/>
            <person name="Broomall S.M."/>
            <person name="Chain P.S."/>
            <person name="Chertkov O."/>
            <person name="Coyne S.R."/>
            <person name="Daligault H.E."/>
            <person name="Davenport K.W."/>
            <person name="Erkkila T."/>
            <person name="Frey K.G."/>
            <person name="Gibbons H.S."/>
            <person name="Gu W."/>
            <person name="Jaissle J."/>
            <person name="Johnson S.L."/>
            <person name="Koroleva G.I."/>
            <person name="Ladner J.T."/>
            <person name="Lo C.-C."/>
            <person name="Minogue T.D."/>
            <person name="Munk C."/>
            <person name="Palacios G.F."/>
            <person name="Redden C.L."/>
            <person name="Rosenzweig C.N."/>
            <person name="Scholz M.B."/>
            <person name="Teshima H."/>
            <person name="Xu Y."/>
        </authorList>
    </citation>
    <scope>NUCLEOTIDE SEQUENCE [LARGE SCALE GENOMIC DNA]</scope>
    <source>
        <strain evidence="6 7">DWS 37UF10B-2</strain>
    </source>
</reference>
<dbReference type="Pfam" id="PF25967">
    <property type="entry name" value="RND-MFP_C"/>
    <property type="match status" value="1"/>
</dbReference>
<dbReference type="Gene3D" id="2.40.420.20">
    <property type="match status" value="1"/>
</dbReference>
<dbReference type="FunFam" id="2.40.30.170:FF:000010">
    <property type="entry name" value="Efflux RND transporter periplasmic adaptor subunit"/>
    <property type="match status" value="1"/>
</dbReference>
<feature type="compositionally biased region" description="Low complexity" evidence="2">
    <location>
        <begin position="480"/>
        <end position="499"/>
    </location>
</feature>
<feature type="domain" description="CzcB-like barrel-sandwich hybrid" evidence="5">
    <location>
        <begin position="136"/>
        <end position="267"/>
    </location>
</feature>
<dbReference type="Proteomes" id="UP000029575">
    <property type="component" value="Unassembled WGS sequence"/>
</dbReference>
<dbReference type="EMBL" id="JPGD01000003">
    <property type="protein sequence ID" value="KGC07107.1"/>
    <property type="molecule type" value="Genomic_DNA"/>
</dbReference>
<feature type="compositionally biased region" description="Low complexity" evidence="2">
    <location>
        <begin position="14"/>
        <end position="50"/>
    </location>
</feature>
<comment type="similarity">
    <text evidence="1">Belongs to the membrane fusion protein (MFP) (TC 8.A.1) family.</text>
</comment>
<evidence type="ECO:0000256" key="1">
    <source>
        <dbReference type="ARBA" id="ARBA00009477"/>
    </source>
</evidence>
<evidence type="ECO:0000313" key="6">
    <source>
        <dbReference type="EMBL" id="KGC07107.1"/>
    </source>
</evidence>
<evidence type="ECO:0000259" key="3">
    <source>
        <dbReference type="Pfam" id="PF25954"/>
    </source>
</evidence>
<dbReference type="InterPro" id="IPR058627">
    <property type="entry name" value="MdtA-like_C"/>
</dbReference>
<dbReference type="NCBIfam" id="TIGR01730">
    <property type="entry name" value="RND_mfp"/>
    <property type="match status" value="1"/>
</dbReference>
<accession>A0AA89CGK3</accession>
<feature type="region of interest" description="Disordered" evidence="2">
    <location>
        <begin position="450"/>
        <end position="499"/>
    </location>
</feature>
<protein>
    <submittedName>
        <fullName evidence="6">Efflux transporter, RND family, MFP subunit</fullName>
    </submittedName>
</protein>
<dbReference type="PANTHER" id="PTHR30469">
    <property type="entry name" value="MULTIDRUG RESISTANCE PROTEIN MDTA"/>
    <property type="match status" value="1"/>
</dbReference>
<evidence type="ECO:0000313" key="7">
    <source>
        <dbReference type="Proteomes" id="UP000029575"/>
    </source>
</evidence>
<dbReference type="Pfam" id="PF25954">
    <property type="entry name" value="Beta-barrel_RND_2"/>
    <property type="match status" value="1"/>
</dbReference>
<feature type="compositionally biased region" description="Low complexity" evidence="2">
    <location>
        <begin position="450"/>
        <end position="465"/>
    </location>
</feature>
<dbReference type="InterPro" id="IPR058792">
    <property type="entry name" value="Beta-barrel_RND_2"/>
</dbReference>